<dbReference type="GeneID" id="8853374"/>
<gene>
    <name evidence="2" type="ORF">NAEGRDRAFT_80027</name>
</gene>
<dbReference type="InParanoid" id="D2VHX8"/>
<protein>
    <submittedName>
        <fullName evidence="2">Uncharacterized protein</fullName>
    </submittedName>
</protein>
<evidence type="ECO:0000313" key="3">
    <source>
        <dbReference type="Proteomes" id="UP000006671"/>
    </source>
</evidence>
<dbReference type="PROSITE" id="PS51257">
    <property type="entry name" value="PROKAR_LIPOPROTEIN"/>
    <property type="match status" value="1"/>
</dbReference>
<reference evidence="2 3" key="1">
    <citation type="journal article" date="2010" name="Cell">
        <title>The genome of Naegleria gruberi illuminates early eukaryotic versatility.</title>
        <authorList>
            <person name="Fritz-Laylin L.K."/>
            <person name="Prochnik S.E."/>
            <person name="Ginger M.L."/>
            <person name="Dacks J.B."/>
            <person name="Carpenter M.L."/>
            <person name="Field M.C."/>
            <person name="Kuo A."/>
            <person name="Paredez A."/>
            <person name="Chapman J."/>
            <person name="Pham J."/>
            <person name="Shu S."/>
            <person name="Neupane R."/>
            <person name="Cipriano M."/>
            <person name="Mancuso J."/>
            <person name="Tu H."/>
            <person name="Salamov A."/>
            <person name="Lindquist E."/>
            <person name="Shapiro H."/>
            <person name="Lucas S."/>
            <person name="Grigoriev I.V."/>
            <person name="Cande W.Z."/>
            <person name="Fulton C."/>
            <person name="Rokhsar D.S."/>
            <person name="Dawson S.C."/>
        </authorList>
    </citation>
    <scope>NUCLEOTIDE SEQUENCE [LARGE SCALE GENOMIC DNA]</scope>
    <source>
        <strain evidence="2 3">NEG-M</strain>
    </source>
</reference>
<feature type="transmembrane region" description="Helical" evidence="1">
    <location>
        <begin position="12"/>
        <end position="34"/>
    </location>
</feature>
<organism evidence="3">
    <name type="scientific">Naegleria gruberi</name>
    <name type="common">Amoeba</name>
    <dbReference type="NCBI Taxonomy" id="5762"/>
    <lineage>
        <taxon>Eukaryota</taxon>
        <taxon>Discoba</taxon>
        <taxon>Heterolobosea</taxon>
        <taxon>Tetramitia</taxon>
        <taxon>Eutetramitia</taxon>
        <taxon>Vahlkampfiidae</taxon>
        <taxon>Naegleria</taxon>
    </lineage>
</organism>
<dbReference type="InterPro" id="IPR009091">
    <property type="entry name" value="RCC1/BLIP-II"/>
</dbReference>
<keyword evidence="3" id="KW-1185">Reference proteome</keyword>
<keyword evidence="1" id="KW-0812">Transmembrane</keyword>
<dbReference type="AlphaFoldDB" id="D2VHX8"/>
<dbReference type="Proteomes" id="UP000006671">
    <property type="component" value="Unassembled WGS sequence"/>
</dbReference>
<dbReference type="Gene3D" id="2.130.10.30">
    <property type="entry name" value="Regulator of chromosome condensation 1/beta-lactamase-inhibitor protein II"/>
    <property type="match status" value="1"/>
</dbReference>
<dbReference type="GO" id="GO:0005737">
    <property type="term" value="C:cytoplasm"/>
    <property type="evidence" value="ECO:0007669"/>
    <property type="project" value="TreeGrafter"/>
</dbReference>
<sequence length="571" mass="61263">MFSNRNESHVVSYTIVAMWIAMVVGCCASLVMAASPTELIVSKQAIQSQLAALQKQLTDVRLAKYTLSGLKEATGIISSNSISVNGVSSLDVDSLGAEVSDQYQELERHERSVLLKMAVVQRSLEVITVNISMSGYNPMLKRIASNIYGTTYIAPNGSLFYYGAINSALLNGRPGYVSGSYIQTYPTAVDMSPLGGDVVTQVYGGRSYFYAVTSKGDVWHWGGNDGTIGSICSCGPQASAGSSYVLRKLDFGLIGKAVMSKKIVCDQSIDNNYGQYGTFDCFMLSMEGELYFMGVWVFDGNSGWSIRSTYNSNKVRKLKIQINGVEKFASDLAVSQTAVPAYSAIAGGILRNGAAICVIDRDNATNIYCTGDNNGGQFGDGSIAPTNIPLTLDIASTSWVVAKTQASSSGEIFSQIYGALKTLYAVGATGKVHSWGSTGTLLARVATESNAKIGRTTFSSYFSVSKICTSPATDIVFLVSSANNEVYVLGALNGDNFDYPYQPQAFKGKQFVDCEVNENNVFVLFANGQVYAKGRNDAAHLMVGFTTPSVTGNLMGLVYPLTESFIPVYYQ</sequence>
<dbReference type="RefSeq" id="XP_002676162.1">
    <property type="nucleotide sequence ID" value="XM_002676116.1"/>
</dbReference>
<name>D2VHX8_NAEGR</name>
<keyword evidence="1" id="KW-1133">Transmembrane helix</keyword>
<keyword evidence="1" id="KW-0472">Membrane</keyword>
<dbReference type="EMBL" id="GG738873">
    <property type="protein sequence ID" value="EFC43418.1"/>
    <property type="molecule type" value="Genomic_DNA"/>
</dbReference>
<evidence type="ECO:0000313" key="2">
    <source>
        <dbReference type="EMBL" id="EFC43418.1"/>
    </source>
</evidence>
<dbReference type="SUPFAM" id="SSF50985">
    <property type="entry name" value="RCC1/BLIP-II"/>
    <property type="match status" value="1"/>
</dbReference>
<dbReference type="PANTHER" id="PTHR45982:SF1">
    <property type="entry name" value="REGULATOR OF CHROMOSOME CONDENSATION"/>
    <property type="match status" value="1"/>
</dbReference>
<dbReference type="PANTHER" id="PTHR45982">
    <property type="entry name" value="REGULATOR OF CHROMOSOME CONDENSATION"/>
    <property type="match status" value="1"/>
</dbReference>
<dbReference type="GO" id="GO:0005085">
    <property type="term" value="F:guanyl-nucleotide exchange factor activity"/>
    <property type="evidence" value="ECO:0007669"/>
    <property type="project" value="TreeGrafter"/>
</dbReference>
<proteinExistence type="predicted"/>
<dbReference type="VEuPathDB" id="AmoebaDB:NAEGRDRAFT_80027"/>
<dbReference type="InterPro" id="IPR051553">
    <property type="entry name" value="Ran_GTPase-activating"/>
</dbReference>
<accession>D2VHX8</accession>
<dbReference type="KEGG" id="ngr:NAEGRDRAFT_80027"/>
<evidence type="ECO:0000256" key="1">
    <source>
        <dbReference type="SAM" id="Phobius"/>
    </source>
</evidence>